<dbReference type="GO" id="GO:0008033">
    <property type="term" value="P:tRNA processing"/>
    <property type="evidence" value="ECO:0007669"/>
    <property type="project" value="UniProtKB-KW"/>
</dbReference>
<evidence type="ECO:0000313" key="11">
    <source>
        <dbReference type="EMBL" id="MBJ3777636.1"/>
    </source>
</evidence>
<keyword evidence="6" id="KW-0547">Nucleotide-binding</keyword>
<proteinExistence type="inferred from homology"/>
<comment type="similarity">
    <text evidence="8">Belongs to the tRNA nucleotidyltransferase/poly(A) polymerase family.</text>
</comment>
<keyword evidence="5" id="KW-0479">Metal-binding</keyword>
<keyword evidence="8" id="KW-0694">RNA-binding</keyword>
<evidence type="ECO:0000256" key="7">
    <source>
        <dbReference type="ARBA" id="ARBA00022842"/>
    </source>
</evidence>
<evidence type="ECO:0000256" key="8">
    <source>
        <dbReference type="RuleBase" id="RU003953"/>
    </source>
</evidence>
<reference evidence="11" key="1">
    <citation type="submission" date="2020-12" db="EMBL/GenBank/DDBJ databases">
        <title>Bacterial taxonomy.</title>
        <authorList>
            <person name="Pan X."/>
        </authorList>
    </citation>
    <scope>NUCLEOTIDE SEQUENCE</scope>
    <source>
        <strain evidence="11">B2012</strain>
    </source>
</reference>
<dbReference type="GO" id="GO:0000166">
    <property type="term" value="F:nucleotide binding"/>
    <property type="evidence" value="ECO:0007669"/>
    <property type="project" value="UniProtKB-KW"/>
</dbReference>
<keyword evidence="3" id="KW-0819">tRNA processing</keyword>
<feature type="domain" description="tRNA nucleotidyltransferase/poly(A) polymerase RNA and SrmB- binding" evidence="10">
    <location>
        <begin position="184"/>
        <end position="237"/>
    </location>
</feature>
<evidence type="ECO:0000313" key="12">
    <source>
        <dbReference type="Proteomes" id="UP000609531"/>
    </source>
</evidence>
<gene>
    <name evidence="11" type="ORF">JCR33_18165</name>
</gene>
<keyword evidence="2 8" id="KW-0808">Transferase</keyword>
<dbReference type="GO" id="GO:0046872">
    <property type="term" value="F:metal ion binding"/>
    <property type="evidence" value="ECO:0007669"/>
    <property type="project" value="UniProtKB-KW"/>
</dbReference>
<evidence type="ECO:0000256" key="2">
    <source>
        <dbReference type="ARBA" id="ARBA00022679"/>
    </source>
</evidence>
<evidence type="ECO:0000259" key="10">
    <source>
        <dbReference type="Pfam" id="PF12627"/>
    </source>
</evidence>
<dbReference type="EMBL" id="JAEKJA010000018">
    <property type="protein sequence ID" value="MBJ3777636.1"/>
    <property type="molecule type" value="Genomic_DNA"/>
</dbReference>
<keyword evidence="12" id="KW-1185">Reference proteome</keyword>
<keyword evidence="4" id="KW-0548">Nucleotidyltransferase</keyword>
<dbReference type="GO" id="GO:0000049">
    <property type="term" value="F:tRNA binding"/>
    <property type="evidence" value="ECO:0007669"/>
    <property type="project" value="TreeGrafter"/>
</dbReference>
<evidence type="ECO:0000256" key="1">
    <source>
        <dbReference type="ARBA" id="ARBA00001946"/>
    </source>
</evidence>
<dbReference type="RefSeq" id="WP_198883539.1">
    <property type="nucleotide sequence ID" value="NZ_JAEKJA010000018.1"/>
</dbReference>
<feature type="domain" description="Poly A polymerase head" evidence="9">
    <location>
        <begin position="30"/>
        <end position="150"/>
    </location>
</feature>
<keyword evidence="7" id="KW-0460">Magnesium</keyword>
<sequence>MTERFELTSYWLKSDSIVRLFDALERFGEARVVGGAVRNTLLGEAIGDIDIATTVVPDVVARAAKSAGLGVHETGILHGTLTLVSDGIPFEVTTLREDVSTDGRRASVRFTTDWAVDARRRDFTMNALYLDRRGVGYDYVGGYEDCLAHRVRFIGDPEARIHEDHLRILRFFRFHAAYGCGEPDAESLAAVRAHGRLLGDLAVERVHTEILSLLAAKGAAPMLEILAGDGMLDAYIPPPVNIPAFRALAAAERTTGRTPTPVLGIAALVSFSASRFADVAARLRFSRKQKSRGLMAIDAARSMPPRSVPHVRALLYEHGAKAFADGLLVAVAQGVDVIDVPHLLGEARRWQRPRFPVSGHDLLGQGGEGGPDLGERLDRLERIWRDTDFTLDRETLLAIDREGIAGNN</sequence>
<dbReference type="InterPro" id="IPR032828">
    <property type="entry name" value="PolyA_RNA-bd"/>
</dbReference>
<name>A0A934IRX2_9HYPH</name>
<organism evidence="11 12">
    <name type="scientific">Acuticoccus mangrovi</name>
    <dbReference type="NCBI Taxonomy" id="2796142"/>
    <lineage>
        <taxon>Bacteria</taxon>
        <taxon>Pseudomonadati</taxon>
        <taxon>Pseudomonadota</taxon>
        <taxon>Alphaproteobacteria</taxon>
        <taxon>Hyphomicrobiales</taxon>
        <taxon>Amorphaceae</taxon>
        <taxon>Acuticoccus</taxon>
    </lineage>
</organism>
<evidence type="ECO:0000256" key="4">
    <source>
        <dbReference type="ARBA" id="ARBA00022695"/>
    </source>
</evidence>
<dbReference type="PANTHER" id="PTHR46173:SF1">
    <property type="entry name" value="CCA TRNA NUCLEOTIDYLTRANSFERASE 1, MITOCHONDRIAL"/>
    <property type="match status" value="1"/>
</dbReference>
<protein>
    <submittedName>
        <fullName evidence="11">CCA tRNA nucleotidyltransferase</fullName>
    </submittedName>
</protein>
<comment type="caution">
    <text evidence="11">The sequence shown here is derived from an EMBL/GenBank/DDBJ whole genome shotgun (WGS) entry which is preliminary data.</text>
</comment>
<dbReference type="Pfam" id="PF12627">
    <property type="entry name" value="PolyA_pol_RNAbd"/>
    <property type="match status" value="1"/>
</dbReference>
<dbReference type="SUPFAM" id="SSF81301">
    <property type="entry name" value="Nucleotidyltransferase"/>
    <property type="match status" value="1"/>
</dbReference>
<dbReference type="Gene3D" id="1.10.3090.10">
    <property type="entry name" value="cca-adding enzyme, domain 2"/>
    <property type="match status" value="1"/>
</dbReference>
<evidence type="ECO:0000256" key="3">
    <source>
        <dbReference type="ARBA" id="ARBA00022694"/>
    </source>
</evidence>
<dbReference type="PANTHER" id="PTHR46173">
    <property type="entry name" value="CCA TRNA NUCLEOTIDYLTRANSFERASE 1, MITOCHONDRIAL"/>
    <property type="match status" value="1"/>
</dbReference>
<dbReference type="Gene3D" id="3.30.460.10">
    <property type="entry name" value="Beta Polymerase, domain 2"/>
    <property type="match status" value="1"/>
</dbReference>
<dbReference type="Pfam" id="PF01743">
    <property type="entry name" value="PolyA_pol"/>
    <property type="match status" value="1"/>
</dbReference>
<dbReference type="SUPFAM" id="SSF81891">
    <property type="entry name" value="Poly A polymerase C-terminal region-like"/>
    <property type="match status" value="1"/>
</dbReference>
<evidence type="ECO:0000256" key="5">
    <source>
        <dbReference type="ARBA" id="ARBA00022723"/>
    </source>
</evidence>
<comment type="cofactor">
    <cofactor evidence="1">
        <name>Mg(2+)</name>
        <dbReference type="ChEBI" id="CHEBI:18420"/>
    </cofactor>
</comment>
<accession>A0A934IRX2</accession>
<dbReference type="InterPro" id="IPR002646">
    <property type="entry name" value="PolA_pol_head_dom"/>
</dbReference>
<dbReference type="InterPro" id="IPR050264">
    <property type="entry name" value="Bact_CCA-adding_enz_type3_sf"/>
</dbReference>
<dbReference type="Proteomes" id="UP000609531">
    <property type="component" value="Unassembled WGS sequence"/>
</dbReference>
<dbReference type="CDD" id="cd05398">
    <property type="entry name" value="NT_ClassII-CCAase"/>
    <property type="match status" value="1"/>
</dbReference>
<dbReference type="AlphaFoldDB" id="A0A934IRX2"/>
<dbReference type="InterPro" id="IPR043519">
    <property type="entry name" value="NT_sf"/>
</dbReference>
<dbReference type="GO" id="GO:0016779">
    <property type="term" value="F:nucleotidyltransferase activity"/>
    <property type="evidence" value="ECO:0007669"/>
    <property type="project" value="UniProtKB-KW"/>
</dbReference>
<evidence type="ECO:0000259" key="9">
    <source>
        <dbReference type="Pfam" id="PF01743"/>
    </source>
</evidence>
<evidence type="ECO:0000256" key="6">
    <source>
        <dbReference type="ARBA" id="ARBA00022741"/>
    </source>
</evidence>